<evidence type="ECO:0000256" key="1">
    <source>
        <dbReference type="ARBA" id="ARBA00023015"/>
    </source>
</evidence>
<reference evidence="6 7" key="1">
    <citation type="submission" date="2019-03" db="EMBL/GenBank/DDBJ databases">
        <title>Genomic Encyclopedia of Archaeal and Bacterial Type Strains, Phase II (KMG-II): from individual species to whole genera.</title>
        <authorList>
            <person name="Goeker M."/>
        </authorList>
    </citation>
    <scope>NUCLEOTIDE SEQUENCE [LARGE SCALE GENOMIC DNA]</scope>
    <source>
        <strain evidence="6 7">DSM 28213</strain>
    </source>
</reference>
<dbReference type="PANTHER" id="PTHR43280">
    <property type="entry name" value="ARAC-FAMILY TRANSCRIPTIONAL REGULATOR"/>
    <property type="match status" value="1"/>
</dbReference>
<keyword evidence="3" id="KW-0804">Transcription</keyword>
<evidence type="ECO:0000256" key="2">
    <source>
        <dbReference type="ARBA" id="ARBA00023125"/>
    </source>
</evidence>
<evidence type="ECO:0000256" key="4">
    <source>
        <dbReference type="SAM" id="Phobius"/>
    </source>
</evidence>
<keyword evidence="7" id="KW-1185">Reference proteome</keyword>
<feature type="transmembrane region" description="Helical" evidence="4">
    <location>
        <begin position="12"/>
        <end position="35"/>
    </location>
</feature>
<dbReference type="PANTHER" id="PTHR43280:SF29">
    <property type="entry name" value="ARAC-FAMILY TRANSCRIPTIONAL REGULATOR"/>
    <property type="match status" value="1"/>
</dbReference>
<dbReference type="EMBL" id="SOAG01000006">
    <property type="protein sequence ID" value="TDS63621.1"/>
    <property type="molecule type" value="Genomic_DNA"/>
</dbReference>
<keyword evidence="4" id="KW-1133">Transmembrane helix</keyword>
<accession>A0A4V3E8Y0</accession>
<proteinExistence type="predicted"/>
<dbReference type="SMART" id="SM00342">
    <property type="entry name" value="HTH_ARAC"/>
    <property type="match status" value="1"/>
</dbReference>
<feature type="transmembrane region" description="Helical" evidence="4">
    <location>
        <begin position="156"/>
        <end position="177"/>
    </location>
</feature>
<evidence type="ECO:0000259" key="5">
    <source>
        <dbReference type="PROSITE" id="PS01124"/>
    </source>
</evidence>
<feature type="transmembrane region" description="Helical" evidence="4">
    <location>
        <begin position="67"/>
        <end position="85"/>
    </location>
</feature>
<keyword evidence="1" id="KW-0805">Transcription regulation</keyword>
<dbReference type="Proteomes" id="UP000295215">
    <property type="component" value="Unassembled WGS sequence"/>
</dbReference>
<name>A0A4V3E8Y0_9FLAO</name>
<dbReference type="AlphaFoldDB" id="A0A4V3E8Y0"/>
<dbReference type="GO" id="GO:0003700">
    <property type="term" value="F:DNA-binding transcription factor activity"/>
    <property type="evidence" value="ECO:0007669"/>
    <property type="project" value="InterPro"/>
</dbReference>
<evidence type="ECO:0000313" key="6">
    <source>
        <dbReference type="EMBL" id="TDS63621.1"/>
    </source>
</evidence>
<feature type="transmembrane region" description="Helical" evidence="4">
    <location>
        <begin position="41"/>
        <end position="58"/>
    </location>
</feature>
<keyword evidence="4" id="KW-0472">Membrane</keyword>
<dbReference type="SUPFAM" id="SSF46689">
    <property type="entry name" value="Homeodomain-like"/>
    <property type="match status" value="1"/>
</dbReference>
<organism evidence="6 7">
    <name type="scientific">Myroides indicus</name>
    <dbReference type="NCBI Taxonomy" id="1323422"/>
    <lineage>
        <taxon>Bacteria</taxon>
        <taxon>Pseudomonadati</taxon>
        <taxon>Bacteroidota</taxon>
        <taxon>Flavobacteriia</taxon>
        <taxon>Flavobacteriales</taxon>
        <taxon>Flavobacteriaceae</taxon>
        <taxon>Myroides</taxon>
    </lineage>
</organism>
<feature type="transmembrane region" description="Helical" evidence="4">
    <location>
        <begin position="91"/>
        <end position="110"/>
    </location>
</feature>
<feature type="transmembrane region" description="Helical" evidence="4">
    <location>
        <begin position="122"/>
        <end position="144"/>
    </location>
</feature>
<keyword evidence="4" id="KW-0812">Transmembrane</keyword>
<evidence type="ECO:0000256" key="3">
    <source>
        <dbReference type="ARBA" id="ARBA00023163"/>
    </source>
</evidence>
<dbReference type="InterPro" id="IPR018060">
    <property type="entry name" value="HTH_AraC"/>
</dbReference>
<dbReference type="GO" id="GO:0043565">
    <property type="term" value="F:sequence-specific DNA binding"/>
    <property type="evidence" value="ECO:0007669"/>
    <property type="project" value="InterPro"/>
</dbReference>
<dbReference type="Gene3D" id="1.10.10.60">
    <property type="entry name" value="Homeodomain-like"/>
    <property type="match status" value="1"/>
</dbReference>
<evidence type="ECO:0000313" key="7">
    <source>
        <dbReference type="Proteomes" id="UP000295215"/>
    </source>
</evidence>
<dbReference type="PROSITE" id="PS01124">
    <property type="entry name" value="HTH_ARAC_FAMILY_2"/>
    <property type="match status" value="1"/>
</dbReference>
<dbReference type="InterPro" id="IPR009057">
    <property type="entry name" value="Homeodomain-like_sf"/>
</dbReference>
<feature type="domain" description="HTH araC/xylS-type" evidence="5">
    <location>
        <begin position="202"/>
        <end position="305"/>
    </location>
</feature>
<gene>
    <name evidence="6" type="ORF">C8P70_10653</name>
</gene>
<protein>
    <submittedName>
        <fullName evidence="6">AraC-like DNA-binding protein</fullName>
    </submittedName>
</protein>
<dbReference type="OrthoDB" id="5492415at2"/>
<dbReference type="Pfam" id="PF12833">
    <property type="entry name" value="HTH_18"/>
    <property type="match status" value="1"/>
</dbReference>
<sequence length="309" mass="36240">MFTKKSILLAESSYKLALVLSKIYAFWLVISLFLFVLFEKVTVLVFCAPLLLVLAAVFKNKYNLLEFLSYFVVPIAYLLLVILPIKPFADYDFVLLGLLLVIYSLIYLLDKSNNYIASDFKFWLKYNAWFLLLLGITSVEYSFYKRGVFDLNVNSFFLIIGLIGLSIIYTVMILWSLQRSNSEQKNREDCKKLSEEYKEKIDSLNTYFQTSKDFLDLDYSLDNLSDALQMDKKDISFLLNHILNKSFYSLLAEERVKVAKKLLEKYADIYTIDYVMAQAGFRSKSSFNRYFKEYTKQTPSEFRDQKLNI</sequence>
<comment type="caution">
    <text evidence="6">The sequence shown here is derived from an EMBL/GenBank/DDBJ whole genome shotgun (WGS) entry which is preliminary data.</text>
</comment>
<keyword evidence="2 6" id="KW-0238">DNA-binding</keyword>